<keyword evidence="7" id="KW-1185">Reference proteome</keyword>
<dbReference type="Gene3D" id="2.70.98.30">
    <property type="entry name" value="Golgi alpha-mannosidase II, domain 4"/>
    <property type="match status" value="1"/>
</dbReference>
<dbReference type="Gene3D" id="1.20.1270.50">
    <property type="entry name" value="Glycoside hydrolase family 38, central domain"/>
    <property type="match status" value="1"/>
</dbReference>
<dbReference type="SUPFAM" id="SSF88688">
    <property type="entry name" value="Families 57/38 glycoside transferase middle domain"/>
    <property type="match status" value="1"/>
</dbReference>
<protein>
    <submittedName>
        <fullName evidence="6">Alpha-mannosidase [Lactobacillus alimentarius DSM]</fullName>
    </submittedName>
</protein>
<comment type="similarity">
    <text evidence="1">Belongs to the glycosyl hydrolase 38 family.</text>
</comment>
<dbReference type="RefSeq" id="WP_130851501.1">
    <property type="nucleotide sequence ID" value="NZ_UYIG01000057.1"/>
</dbReference>
<dbReference type="Pfam" id="PF01074">
    <property type="entry name" value="Glyco_hydro_38N"/>
    <property type="match status" value="1"/>
</dbReference>
<dbReference type="InterPro" id="IPR011330">
    <property type="entry name" value="Glyco_hydro/deAcase_b/a-brl"/>
</dbReference>
<sequence length="871" mass="97545">MKNVAVVAHTHWDFEWYFTRQEARVQFAYHMDEVLEALETNALDYYLLDGQMAIVDDYLQADPEQLPIMKKWVKAGRLFVGPWYTQIDELVTTGESIVRNLQQGLKLANELGGAMPIGYLPDSFGQGQDMPKIYNGFGIDKAIFWRGMPAEQSSRYFYWTSDDDSKLLVANLRNGYPVGTELMESEDYPALLQKISSDTDATNLVLPVGGDQRPVDFKLKDRIKAANASQADYQLYESNYPEYFEKLAQEPNLPTYTGEFVDPSTSKIHRGIFSSRADLKQLYDQLERLMTYEVEPLMAIAQAHGVKTKAGLVAEIWKVVARGQAHDSSGGCNSDATNADIKHRGEVALQLGLSLKAYLLRKLSSHVDSQLDLFFWNPTPSSMTQVQTVKLATRQASFDLLDTQGQPVAFQVLEQETVDMATLRYDPTKMVADLYYDTTIAMPLTIPATGWTGLQIVETDKPVVPVKTGTTIDNRFYELSADVTGLTLVDKRTGTAYADFLSVEDGGDEGDTYDYSPAYQDWILNLGFADAQISGIVGQFESRLTLCGEWQLPADLTARAAHQANQVLPYTLTLTLKQADPTIGFSLSVDNQVKDHRLRLVMTTPIEAEDSYADTPFGYLKRPVIDPHLTTWQQIGYHEEPTALRPMLHFANIHDDQLSWSFLGLGPKDFQVIGEHFNQLAITLYRGVGYLGRPDLIRRPSDASGLQTKYVPTPASQLQGPMTFAGGICLDPTYEPASLQARHHALSRGTLAYQNQTLDRFTSPIQYFQINQNPRPLTQAAPLLQLKAPQLVVSALTMTPDETGLVLRVYNPTKQAIERPGRLDFEQPVTLKALDLNHVVKENLTTGVTKYDLAAFRPGEIRTYGIYQYPK</sequence>
<dbReference type="InterPro" id="IPR011682">
    <property type="entry name" value="Glyco_hydro_38_C"/>
</dbReference>
<dbReference type="InterPro" id="IPR037094">
    <property type="entry name" value="Glyco_hydro_38_cen_sf"/>
</dbReference>
<gene>
    <name evidence="6" type="ORF">MUDAN_MDHGFNIF_02599</name>
</gene>
<dbReference type="GO" id="GO:0030246">
    <property type="term" value="F:carbohydrate binding"/>
    <property type="evidence" value="ECO:0007669"/>
    <property type="project" value="InterPro"/>
</dbReference>
<evidence type="ECO:0000256" key="2">
    <source>
        <dbReference type="ARBA" id="ARBA00022723"/>
    </source>
</evidence>
<dbReference type="OrthoDB" id="9764050at2"/>
<dbReference type="GO" id="GO:0046872">
    <property type="term" value="F:metal ion binding"/>
    <property type="evidence" value="ECO:0007669"/>
    <property type="project" value="UniProtKB-KW"/>
</dbReference>
<reference evidence="6 7" key="1">
    <citation type="submission" date="2018-11" db="EMBL/GenBank/DDBJ databases">
        <authorList>
            <person name="Wuyts S."/>
        </authorList>
    </citation>
    <scope>NUCLEOTIDE SEQUENCE [LARGE SCALE GENOMIC DNA]</scope>
    <source>
        <strain evidence="6">Lactobacillus mudanjiangensis AMBF249</strain>
    </source>
</reference>
<dbReference type="SUPFAM" id="SSF88713">
    <property type="entry name" value="Glycoside hydrolase/deacetylase"/>
    <property type="match status" value="1"/>
</dbReference>
<evidence type="ECO:0000256" key="3">
    <source>
        <dbReference type="ARBA" id="ARBA00022801"/>
    </source>
</evidence>
<feature type="domain" description="Glycoside hydrolase family 38 central" evidence="5">
    <location>
        <begin position="267"/>
        <end position="345"/>
    </location>
</feature>
<dbReference type="InterPro" id="IPR027291">
    <property type="entry name" value="Glyco_hydro_38_N_sf"/>
</dbReference>
<dbReference type="Pfam" id="PF07748">
    <property type="entry name" value="Glyco_hydro_38C"/>
    <property type="match status" value="1"/>
</dbReference>
<dbReference type="PANTHER" id="PTHR46017:SF2">
    <property type="entry name" value="MANNOSYLGLYCERATE HYDROLASE"/>
    <property type="match status" value="1"/>
</dbReference>
<name>A0A660E664_9LACO</name>
<dbReference type="Pfam" id="PF09261">
    <property type="entry name" value="Alpha-mann_mid"/>
    <property type="match status" value="1"/>
</dbReference>
<dbReference type="SUPFAM" id="SSF74650">
    <property type="entry name" value="Galactose mutarotase-like"/>
    <property type="match status" value="1"/>
</dbReference>
<evidence type="ECO:0000259" key="5">
    <source>
        <dbReference type="SMART" id="SM00872"/>
    </source>
</evidence>
<evidence type="ECO:0000313" key="7">
    <source>
        <dbReference type="Proteomes" id="UP000289996"/>
    </source>
</evidence>
<accession>A0A660E664</accession>
<dbReference type="EMBL" id="UYIG01000057">
    <property type="protein sequence ID" value="VDG27771.1"/>
    <property type="molecule type" value="Genomic_DNA"/>
</dbReference>
<dbReference type="AlphaFoldDB" id="A0A660E664"/>
<keyword evidence="4" id="KW-0326">Glycosidase</keyword>
<dbReference type="InterPro" id="IPR028995">
    <property type="entry name" value="Glyco_hydro_57/38_cen_sf"/>
</dbReference>
<dbReference type="Proteomes" id="UP000289996">
    <property type="component" value="Unassembled WGS sequence"/>
</dbReference>
<dbReference type="GO" id="GO:0006013">
    <property type="term" value="P:mannose metabolic process"/>
    <property type="evidence" value="ECO:0007669"/>
    <property type="project" value="InterPro"/>
</dbReference>
<dbReference type="Gene3D" id="3.20.110.10">
    <property type="entry name" value="Glycoside hydrolase 38, N terminal domain"/>
    <property type="match status" value="1"/>
</dbReference>
<dbReference type="PANTHER" id="PTHR46017">
    <property type="entry name" value="ALPHA-MANNOSIDASE 2C1"/>
    <property type="match status" value="1"/>
</dbReference>
<proteinExistence type="inferred from homology"/>
<dbReference type="SMART" id="SM00872">
    <property type="entry name" value="Alpha-mann_mid"/>
    <property type="match status" value="1"/>
</dbReference>
<keyword evidence="3" id="KW-0378">Hydrolase</keyword>
<organism evidence="6 7">
    <name type="scientific">Lactiplantibacillus mudanjiangensis</name>
    <dbReference type="NCBI Taxonomy" id="1296538"/>
    <lineage>
        <taxon>Bacteria</taxon>
        <taxon>Bacillati</taxon>
        <taxon>Bacillota</taxon>
        <taxon>Bacilli</taxon>
        <taxon>Lactobacillales</taxon>
        <taxon>Lactobacillaceae</taxon>
        <taxon>Lactiplantibacillus</taxon>
    </lineage>
</organism>
<keyword evidence="2" id="KW-0479">Metal-binding</keyword>
<evidence type="ECO:0000313" key="6">
    <source>
        <dbReference type="EMBL" id="VDG27771.1"/>
    </source>
</evidence>
<dbReference type="InterPro" id="IPR000602">
    <property type="entry name" value="Glyco_hydro_38_N"/>
</dbReference>
<dbReference type="InterPro" id="IPR015341">
    <property type="entry name" value="Glyco_hydro_38_cen"/>
</dbReference>
<evidence type="ECO:0000256" key="1">
    <source>
        <dbReference type="ARBA" id="ARBA00009792"/>
    </source>
</evidence>
<evidence type="ECO:0000256" key="4">
    <source>
        <dbReference type="ARBA" id="ARBA00023295"/>
    </source>
</evidence>
<dbReference type="GO" id="GO:0009313">
    <property type="term" value="P:oligosaccharide catabolic process"/>
    <property type="evidence" value="ECO:0007669"/>
    <property type="project" value="TreeGrafter"/>
</dbReference>
<dbReference type="GO" id="GO:0004559">
    <property type="term" value="F:alpha-mannosidase activity"/>
    <property type="evidence" value="ECO:0007669"/>
    <property type="project" value="InterPro"/>
</dbReference>
<dbReference type="InterPro" id="IPR011013">
    <property type="entry name" value="Gal_mutarotase_sf_dom"/>
</dbReference>
<dbReference type="CDD" id="cd10815">
    <property type="entry name" value="GH38N_AMII_EcMngB_like"/>
    <property type="match status" value="1"/>
</dbReference>